<name>A0ABN7ADK6_9HEMI</name>
<dbReference type="Pfam" id="PF13843">
    <property type="entry name" value="DDE_Tnp_1_7"/>
    <property type="match status" value="1"/>
</dbReference>
<evidence type="ECO:0000313" key="2">
    <source>
        <dbReference type="EMBL" id="BES90373.1"/>
    </source>
</evidence>
<keyword evidence="3" id="KW-1185">Reference proteome</keyword>
<protein>
    <submittedName>
        <fullName evidence="2">PiggyBac transposable element derived</fullName>
    </submittedName>
</protein>
<dbReference type="EMBL" id="AP028910">
    <property type="protein sequence ID" value="BES90373.1"/>
    <property type="molecule type" value="Genomic_DNA"/>
</dbReference>
<evidence type="ECO:0000313" key="3">
    <source>
        <dbReference type="Proteomes" id="UP001307889"/>
    </source>
</evidence>
<dbReference type="PANTHER" id="PTHR47272">
    <property type="entry name" value="DDE_TNP_1_7 DOMAIN-CONTAINING PROTEIN"/>
    <property type="match status" value="1"/>
</dbReference>
<accession>A0ABN7ADK6</accession>
<feature type="domain" description="PiggyBac transposable element-derived protein" evidence="1">
    <location>
        <begin position="3"/>
        <end position="129"/>
    </location>
</feature>
<dbReference type="Proteomes" id="UP001307889">
    <property type="component" value="Chromosome 2"/>
</dbReference>
<organism evidence="2 3">
    <name type="scientific">Nesidiocoris tenuis</name>
    <dbReference type="NCBI Taxonomy" id="355587"/>
    <lineage>
        <taxon>Eukaryota</taxon>
        <taxon>Metazoa</taxon>
        <taxon>Ecdysozoa</taxon>
        <taxon>Arthropoda</taxon>
        <taxon>Hexapoda</taxon>
        <taxon>Insecta</taxon>
        <taxon>Pterygota</taxon>
        <taxon>Neoptera</taxon>
        <taxon>Paraneoptera</taxon>
        <taxon>Hemiptera</taxon>
        <taxon>Heteroptera</taxon>
        <taxon>Panheteroptera</taxon>
        <taxon>Cimicomorpha</taxon>
        <taxon>Miridae</taxon>
        <taxon>Dicyphina</taxon>
        <taxon>Nesidiocoris</taxon>
    </lineage>
</organism>
<sequence>MDIDAGGTVRVNRFFSPQFSADKAMLKKGRGTSEILVNPESDVVIVKWVDNNAVILASNFIGVDTEDTAKRWDKTKKKYIEIKRPQVVKRYNHGMGGVDLLDQNIANYRISIRTRKWPIRMICHAIDATTSIKF</sequence>
<dbReference type="PANTHER" id="PTHR47272:SF2">
    <property type="entry name" value="PIGGYBAC TRANSPOSABLE ELEMENT-DERIVED PROTEIN 3-LIKE"/>
    <property type="match status" value="1"/>
</dbReference>
<reference evidence="2 3" key="1">
    <citation type="submission" date="2023-09" db="EMBL/GenBank/DDBJ databases">
        <title>Nesidiocoris tenuis whole genome shotgun sequence.</title>
        <authorList>
            <person name="Shibata T."/>
            <person name="Shimoda M."/>
            <person name="Kobayashi T."/>
            <person name="Uehara T."/>
        </authorList>
    </citation>
    <scope>NUCLEOTIDE SEQUENCE [LARGE SCALE GENOMIC DNA]</scope>
    <source>
        <strain evidence="2 3">Japan</strain>
    </source>
</reference>
<dbReference type="InterPro" id="IPR029526">
    <property type="entry name" value="PGBD"/>
</dbReference>
<evidence type="ECO:0000259" key="1">
    <source>
        <dbReference type="Pfam" id="PF13843"/>
    </source>
</evidence>
<gene>
    <name evidence="2" type="ORF">NTJ_03181</name>
</gene>
<proteinExistence type="predicted"/>